<dbReference type="GO" id="GO:0006950">
    <property type="term" value="P:response to stress"/>
    <property type="evidence" value="ECO:0007669"/>
    <property type="project" value="TreeGrafter"/>
</dbReference>
<reference evidence="5" key="1">
    <citation type="submission" date="2018-05" db="EMBL/GenBank/DDBJ databases">
        <authorList>
            <person name="Lanie J.A."/>
            <person name="Ng W.-L."/>
            <person name="Kazmierczak K.M."/>
            <person name="Andrzejewski T.M."/>
            <person name="Davidsen T.M."/>
            <person name="Wayne K.J."/>
            <person name="Tettelin H."/>
            <person name="Glass J.I."/>
            <person name="Rusch D."/>
            <person name="Podicherti R."/>
            <person name="Tsui H.-C.T."/>
            <person name="Winkler M.E."/>
        </authorList>
    </citation>
    <scope>NUCLEOTIDE SEQUENCE</scope>
</reference>
<dbReference type="EMBL" id="UINC01001755">
    <property type="protein sequence ID" value="SUZ88117.1"/>
    <property type="molecule type" value="Genomic_DNA"/>
</dbReference>
<protein>
    <recommendedName>
        <fullName evidence="4">HTH marR-type domain-containing protein</fullName>
    </recommendedName>
</protein>
<feature type="domain" description="HTH marR-type" evidence="4">
    <location>
        <begin position="1"/>
        <end position="136"/>
    </location>
</feature>
<dbReference type="PANTHER" id="PTHR33164:SF43">
    <property type="entry name" value="HTH-TYPE TRANSCRIPTIONAL REPRESSOR YETL"/>
    <property type="match status" value="1"/>
</dbReference>
<evidence type="ECO:0000259" key="4">
    <source>
        <dbReference type="PROSITE" id="PS50995"/>
    </source>
</evidence>
<dbReference type="InterPro" id="IPR036388">
    <property type="entry name" value="WH-like_DNA-bd_sf"/>
</dbReference>
<accession>A0A381RE31</accession>
<dbReference type="SUPFAM" id="SSF46785">
    <property type="entry name" value="Winged helix' DNA-binding domain"/>
    <property type="match status" value="1"/>
</dbReference>
<organism evidence="5">
    <name type="scientific">marine metagenome</name>
    <dbReference type="NCBI Taxonomy" id="408172"/>
    <lineage>
        <taxon>unclassified sequences</taxon>
        <taxon>metagenomes</taxon>
        <taxon>ecological metagenomes</taxon>
    </lineage>
</organism>
<dbReference type="Pfam" id="PF01047">
    <property type="entry name" value="MarR"/>
    <property type="match status" value="1"/>
</dbReference>
<dbReference type="PROSITE" id="PS01117">
    <property type="entry name" value="HTH_MARR_1"/>
    <property type="match status" value="1"/>
</dbReference>
<dbReference type="Gene3D" id="1.10.10.10">
    <property type="entry name" value="Winged helix-like DNA-binding domain superfamily/Winged helix DNA-binding domain"/>
    <property type="match status" value="1"/>
</dbReference>
<evidence type="ECO:0000256" key="1">
    <source>
        <dbReference type="ARBA" id="ARBA00023015"/>
    </source>
</evidence>
<sequence>MLDLTLNLQRSSQLVTLYLGKFRRDYGITQPEAHVLAVLHVRGETSIRNLHQTLGHKPSTLTSILDRLVARGFITRETSRTDRRSFDIGLTLAGTIPAKAIRTALHNLENKIVRRSVSADIRGIKRITSTLEELIVDAGRAE</sequence>
<keyword evidence="2" id="KW-0238">DNA-binding</keyword>
<dbReference type="GO" id="GO:0003677">
    <property type="term" value="F:DNA binding"/>
    <property type="evidence" value="ECO:0007669"/>
    <property type="project" value="UniProtKB-KW"/>
</dbReference>
<dbReference type="InterPro" id="IPR000835">
    <property type="entry name" value="HTH_MarR-typ"/>
</dbReference>
<dbReference type="AlphaFoldDB" id="A0A381RE31"/>
<dbReference type="PANTHER" id="PTHR33164">
    <property type="entry name" value="TRANSCRIPTIONAL REGULATOR, MARR FAMILY"/>
    <property type="match status" value="1"/>
</dbReference>
<dbReference type="InterPro" id="IPR036390">
    <property type="entry name" value="WH_DNA-bd_sf"/>
</dbReference>
<keyword evidence="3" id="KW-0804">Transcription</keyword>
<dbReference type="PROSITE" id="PS50995">
    <property type="entry name" value="HTH_MARR_2"/>
    <property type="match status" value="1"/>
</dbReference>
<evidence type="ECO:0000256" key="2">
    <source>
        <dbReference type="ARBA" id="ARBA00023125"/>
    </source>
</evidence>
<dbReference type="GO" id="GO:0003700">
    <property type="term" value="F:DNA-binding transcription factor activity"/>
    <property type="evidence" value="ECO:0007669"/>
    <property type="project" value="InterPro"/>
</dbReference>
<dbReference type="InterPro" id="IPR039422">
    <property type="entry name" value="MarR/SlyA-like"/>
</dbReference>
<dbReference type="SMART" id="SM00347">
    <property type="entry name" value="HTH_MARR"/>
    <property type="match status" value="1"/>
</dbReference>
<name>A0A381RE31_9ZZZZ</name>
<proteinExistence type="predicted"/>
<dbReference type="InterPro" id="IPR023187">
    <property type="entry name" value="Tscrpt_reg_MarR-type_CS"/>
</dbReference>
<evidence type="ECO:0000313" key="5">
    <source>
        <dbReference type="EMBL" id="SUZ88117.1"/>
    </source>
</evidence>
<gene>
    <name evidence="5" type="ORF">METZ01_LOCUS40971</name>
</gene>
<keyword evidence="1" id="KW-0805">Transcription regulation</keyword>
<evidence type="ECO:0000256" key="3">
    <source>
        <dbReference type="ARBA" id="ARBA00023163"/>
    </source>
</evidence>